<accession>A0ABQ0SEX7</accession>
<proteinExistence type="predicted"/>
<evidence type="ECO:0000313" key="3">
    <source>
        <dbReference type="Proteomes" id="UP000319478"/>
    </source>
</evidence>
<reference evidence="2 3" key="1">
    <citation type="submission" date="2019-06" db="EMBL/GenBank/DDBJ databases">
        <title>Whole genome shotgun sequence of Komagataeibacter hansenii NBRC 14820.</title>
        <authorList>
            <person name="Hosoyama A."/>
            <person name="Uohara A."/>
            <person name="Ohji S."/>
            <person name="Ichikawa N."/>
        </authorList>
    </citation>
    <scope>NUCLEOTIDE SEQUENCE [LARGE SCALE GENOMIC DNA]</scope>
    <source>
        <strain evidence="2 3">NBRC 14820</strain>
    </source>
</reference>
<organism evidence="2 3">
    <name type="scientific">Novacetimonas hansenii</name>
    <name type="common">Komagataeibacter hansenii</name>
    <dbReference type="NCBI Taxonomy" id="436"/>
    <lineage>
        <taxon>Bacteria</taxon>
        <taxon>Pseudomonadati</taxon>
        <taxon>Pseudomonadota</taxon>
        <taxon>Alphaproteobacteria</taxon>
        <taxon>Acetobacterales</taxon>
        <taxon>Acetobacteraceae</taxon>
        <taxon>Novacetimonas</taxon>
    </lineage>
</organism>
<keyword evidence="3" id="KW-1185">Reference proteome</keyword>
<gene>
    <name evidence="2" type="ORF">GHA01_16120</name>
</gene>
<protein>
    <submittedName>
        <fullName evidence="2">Uncharacterized protein</fullName>
    </submittedName>
</protein>
<sequence length="66" mass="7076">MRSGGFRLHPGHTGGWESFPKADMNPSDALPAKADSGFAHAFYPVEARISLGGPEPDENYVYAIAL</sequence>
<comment type="caution">
    <text evidence="2">The sequence shown here is derived from an EMBL/GenBank/DDBJ whole genome shotgun (WGS) entry which is preliminary data.</text>
</comment>
<name>A0ABQ0SEX7_NOVHA</name>
<evidence type="ECO:0000256" key="1">
    <source>
        <dbReference type="SAM" id="MobiDB-lite"/>
    </source>
</evidence>
<dbReference type="EMBL" id="BJNN01000088">
    <property type="protein sequence ID" value="GEC63763.1"/>
    <property type="molecule type" value="Genomic_DNA"/>
</dbReference>
<evidence type="ECO:0000313" key="2">
    <source>
        <dbReference type="EMBL" id="GEC63763.1"/>
    </source>
</evidence>
<feature type="region of interest" description="Disordered" evidence="1">
    <location>
        <begin position="1"/>
        <end position="30"/>
    </location>
</feature>
<dbReference type="Proteomes" id="UP000319478">
    <property type="component" value="Unassembled WGS sequence"/>
</dbReference>